<accession>A0A674JFM7</accession>
<evidence type="ECO:0000313" key="7">
    <source>
        <dbReference type="Proteomes" id="UP000472274"/>
    </source>
</evidence>
<dbReference type="AlphaFoldDB" id="A0A674JFM7"/>
<dbReference type="GeneTree" id="ENSGT00940000154386"/>
<organism evidence="6 7">
    <name type="scientific">Terrapene triunguis</name>
    <name type="common">Three-toed box turtle</name>
    <dbReference type="NCBI Taxonomy" id="2587831"/>
    <lineage>
        <taxon>Eukaryota</taxon>
        <taxon>Metazoa</taxon>
        <taxon>Chordata</taxon>
        <taxon>Craniata</taxon>
        <taxon>Vertebrata</taxon>
        <taxon>Euteleostomi</taxon>
        <taxon>Archelosauria</taxon>
        <taxon>Testudinata</taxon>
        <taxon>Testudines</taxon>
        <taxon>Cryptodira</taxon>
        <taxon>Durocryptodira</taxon>
        <taxon>Testudinoidea</taxon>
        <taxon>Emydidae</taxon>
        <taxon>Terrapene</taxon>
    </lineage>
</organism>
<dbReference type="InterPro" id="IPR000436">
    <property type="entry name" value="Sushi_SCR_CCP_dom"/>
</dbReference>
<feature type="disulfide bond" evidence="4">
    <location>
        <begin position="402"/>
        <end position="445"/>
    </location>
</feature>
<dbReference type="Gene3D" id="2.10.70.10">
    <property type="entry name" value="Complement Module, domain 1"/>
    <property type="match status" value="8"/>
</dbReference>
<dbReference type="InterPro" id="IPR051503">
    <property type="entry name" value="ComplSys_Reg/VirEntry_Med"/>
</dbReference>
<feature type="disulfide bond" evidence="4">
    <location>
        <begin position="224"/>
        <end position="267"/>
    </location>
</feature>
<dbReference type="CDD" id="cd00033">
    <property type="entry name" value="CCP"/>
    <property type="match status" value="5"/>
</dbReference>
<feature type="domain" description="Sushi" evidence="5">
    <location>
        <begin position="342"/>
        <end position="399"/>
    </location>
</feature>
<evidence type="ECO:0000256" key="3">
    <source>
        <dbReference type="ARBA" id="ARBA00023157"/>
    </source>
</evidence>
<dbReference type="SMART" id="SM00032">
    <property type="entry name" value="CCP"/>
    <property type="match status" value="7"/>
</dbReference>
<feature type="domain" description="Sushi" evidence="5">
    <location>
        <begin position="400"/>
        <end position="458"/>
    </location>
</feature>
<dbReference type="Proteomes" id="UP000472274">
    <property type="component" value="Unplaced"/>
</dbReference>
<feature type="disulfide bond" evidence="4">
    <location>
        <begin position="163"/>
        <end position="206"/>
    </location>
</feature>
<proteinExistence type="predicted"/>
<dbReference type="FunFam" id="2.10.70.10:FF:000026">
    <property type="entry name" value="Complement inhibitory factor H"/>
    <property type="match status" value="2"/>
</dbReference>
<dbReference type="InParanoid" id="A0A674JFM7"/>
<keyword evidence="7" id="KW-1185">Reference proteome</keyword>
<feature type="domain" description="Sushi" evidence="5">
    <location>
        <begin position="161"/>
        <end position="219"/>
    </location>
</feature>
<dbReference type="SUPFAM" id="SSF57535">
    <property type="entry name" value="Complement control module/SCR domain"/>
    <property type="match status" value="7"/>
</dbReference>
<dbReference type="InterPro" id="IPR035976">
    <property type="entry name" value="Sushi/SCR/CCP_sf"/>
</dbReference>
<evidence type="ECO:0000313" key="6">
    <source>
        <dbReference type="Ensembl" id="ENSTMTP00000019443.1"/>
    </source>
</evidence>
<keyword evidence="3 4" id="KW-1015">Disulfide bond</keyword>
<dbReference type="Ensembl" id="ENSTMTT00000020128.1">
    <property type="protein sequence ID" value="ENSTMTP00000019443.1"/>
    <property type="gene ID" value="ENSTMTG00000014271.1"/>
</dbReference>
<protein>
    <recommendedName>
        <fullName evidence="5">Sushi domain-containing protein</fullName>
    </recommendedName>
</protein>
<dbReference type="GO" id="GO:0006956">
    <property type="term" value="P:complement activation"/>
    <property type="evidence" value="ECO:0007669"/>
    <property type="project" value="TreeGrafter"/>
</dbReference>
<dbReference type="PROSITE" id="PS50923">
    <property type="entry name" value="SUSHI"/>
    <property type="match status" value="6"/>
</dbReference>
<sequence length="474" mass="52820">YYLTHFLGVSIYYGCLDGYVSESETTWPMITCTRTGWSPAPKCLKKCSTGHLENGRFLPGYRNTYKEGDEISYECSDNLRTKVTCTKNGWSPTPSCTSHTIECEMLRLAHGQVSPPKAKYDNGDVVTFSCAKSHKRVGPDSSQCYYFGWFPASPTCKEETKACGPPPSITNGNIISELHEEYEHGDSVEYDCDLRFKIIGSRKIECIDGEWTSLPSCTEEEKTCGLPPPIAKGKAVNIDNHQYGHGETVDYECEKNYVMVGPKTVKCLSGKWISLPSCADQSATCGLPENFENIAILQTPIKKRIYKHKAPISYKCKTDGTNFIQSTCKYGEWTPKLDCIERKCPPPPQLPGAIKITETRNYENGEKIAFTCLKAFEHQGVKEIMCENGKWQSPPRCVEMPCTDVPNIINAQTEGRVKNSYEPGETVRYQCHPGFTISGSSDVTCKAGKWSTQPVCEGTMRISVCQKGGEIVEQ</sequence>
<comment type="caution">
    <text evidence="4">Lacks conserved residue(s) required for the propagation of feature annotation.</text>
</comment>
<keyword evidence="2" id="KW-0732">Signal</keyword>
<evidence type="ECO:0000256" key="1">
    <source>
        <dbReference type="ARBA" id="ARBA00022659"/>
    </source>
</evidence>
<dbReference type="PANTHER" id="PTHR45785">
    <property type="entry name" value="COMPLEMENT FACTOR H-RELATED"/>
    <property type="match status" value="1"/>
</dbReference>
<dbReference type="PANTHER" id="PTHR45785:SF7">
    <property type="entry name" value="COMPLEMENT FACTOR H"/>
    <property type="match status" value="1"/>
</dbReference>
<feature type="domain" description="Sushi" evidence="5">
    <location>
        <begin position="222"/>
        <end position="280"/>
    </location>
</feature>
<keyword evidence="1 4" id="KW-0768">Sushi</keyword>
<reference evidence="6" key="2">
    <citation type="submission" date="2025-09" db="UniProtKB">
        <authorList>
            <consortium name="Ensembl"/>
        </authorList>
    </citation>
    <scope>IDENTIFICATION</scope>
</reference>
<dbReference type="GO" id="GO:0001851">
    <property type="term" value="F:complement component C3b binding"/>
    <property type="evidence" value="ECO:0007669"/>
    <property type="project" value="TreeGrafter"/>
</dbReference>
<name>A0A674JFM7_9SAUR</name>
<evidence type="ECO:0000256" key="4">
    <source>
        <dbReference type="PROSITE-ProRule" id="PRU00302"/>
    </source>
</evidence>
<dbReference type="GO" id="GO:0005615">
    <property type="term" value="C:extracellular space"/>
    <property type="evidence" value="ECO:0007669"/>
    <property type="project" value="TreeGrafter"/>
</dbReference>
<evidence type="ECO:0000259" key="5">
    <source>
        <dbReference type="PROSITE" id="PS50923"/>
    </source>
</evidence>
<feature type="domain" description="Sushi" evidence="5">
    <location>
        <begin position="45"/>
        <end position="98"/>
    </location>
</feature>
<feature type="domain" description="Sushi" evidence="5">
    <location>
        <begin position="101"/>
        <end position="158"/>
    </location>
</feature>
<dbReference type="Pfam" id="PF00084">
    <property type="entry name" value="Sushi"/>
    <property type="match status" value="7"/>
</dbReference>
<evidence type="ECO:0000256" key="2">
    <source>
        <dbReference type="ARBA" id="ARBA00022729"/>
    </source>
</evidence>
<reference evidence="6" key="1">
    <citation type="submission" date="2025-08" db="UniProtKB">
        <authorList>
            <consortium name="Ensembl"/>
        </authorList>
    </citation>
    <scope>IDENTIFICATION</scope>
</reference>